<dbReference type="InterPro" id="IPR012423">
    <property type="entry name" value="Eaf7/MRGBP"/>
</dbReference>
<dbReference type="KEGG" id="pmrn:116957801"/>
<protein>
    <submittedName>
        <fullName evidence="9">MRG/MORF4L-binding protein isoform X1</fullName>
    </submittedName>
</protein>
<reference evidence="9" key="1">
    <citation type="submission" date="2025-08" db="UniProtKB">
        <authorList>
            <consortium name="RefSeq"/>
        </authorList>
    </citation>
    <scope>IDENTIFICATION</scope>
    <source>
        <tissue evidence="9">Sperm</tissue>
    </source>
</reference>
<dbReference type="GeneID" id="116957801"/>
<sequence length="192" mass="20704">MAGEAAAAVAGAAVGESLDEAAVVWSPEVEVCLFHAMLGHKPVGINRHFHMVCIRDKFSQNIGRQVPSRVIWDHLAAMYDIPALVRAQNDSESLPFPNTERPFCLPDDILHDGRDIKEGKVVEVQEDAPERESSQGPAEDTVAVIPPRPRPAESGSRDPTDKRKRSRAPASTSSSSPASPGGAAPVSKRRRT</sequence>
<dbReference type="Proteomes" id="UP001318040">
    <property type="component" value="Chromosome 43"/>
</dbReference>
<evidence type="ECO:0000256" key="7">
    <source>
        <dbReference type="SAM" id="MobiDB-lite"/>
    </source>
</evidence>
<evidence type="ECO:0000256" key="6">
    <source>
        <dbReference type="ARBA" id="ARBA00023242"/>
    </source>
</evidence>
<proteinExistence type="inferred from homology"/>
<evidence type="ECO:0000256" key="2">
    <source>
        <dbReference type="ARBA" id="ARBA00007117"/>
    </source>
</evidence>
<organism evidence="8 9">
    <name type="scientific">Petromyzon marinus</name>
    <name type="common">Sea lamprey</name>
    <dbReference type="NCBI Taxonomy" id="7757"/>
    <lineage>
        <taxon>Eukaryota</taxon>
        <taxon>Metazoa</taxon>
        <taxon>Chordata</taxon>
        <taxon>Craniata</taxon>
        <taxon>Vertebrata</taxon>
        <taxon>Cyclostomata</taxon>
        <taxon>Hyperoartia</taxon>
        <taxon>Petromyzontiformes</taxon>
        <taxon>Petromyzontidae</taxon>
        <taxon>Petromyzon</taxon>
    </lineage>
</organism>
<dbReference type="GO" id="GO:0035267">
    <property type="term" value="C:NuA4 histone acetyltransferase complex"/>
    <property type="evidence" value="ECO:0007669"/>
    <property type="project" value="TreeGrafter"/>
</dbReference>
<accession>A0AAJ7UGS2</accession>
<comment type="similarity">
    <text evidence="2">Belongs to the EAF7 family.</text>
</comment>
<evidence type="ECO:0000256" key="5">
    <source>
        <dbReference type="ARBA" id="ARBA00023163"/>
    </source>
</evidence>
<dbReference type="GO" id="GO:0006357">
    <property type="term" value="P:regulation of transcription by RNA polymerase II"/>
    <property type="evidence" value="ECO:0007669"/>
    <property type="project" value="TreeGrafter"/>
</dbReference>
<name>A0AAJ7UGS2_PETMA</name>
<evidence type="ECO:0000313" key="8">
    <source>
        <dbReference type="Proteomes" id="UP001318040"/>
    </source>
</evidence>
<keyword evidence="8" id="KW-1185">Reference proteome</keyword>
<dbReference type="GO" id="GO:0005634">
    <property type="term" value="C:nucleus"/>
    <property type="evidence" value="ECO:0007669"/>
    <property type="project" value="UniProtKB-SubCell"/>
</dbReference>
<dbReference type="Pfam" id="PF07904">
    <property type="entry name" value="Eaf7"/>
    <property type="match status" value="1"/>
</dbReference>
<dbReference type="GO" id="GO:0006325">
    <property type="term" value="P:chromatin organization"/>
    <property type="evidence" value="ECO:0007669"/>
    <property type="project" value="UniProtKB-KW"/>
</dbReference>
<keyword evidence="4" id="KW-0805">Transcription regulation</keyword>
<dbReference type="RefSeq" id="XP_032836065.1">
    <property type="nucleotide sequence ID" value="XM_032980174.1"/>
</dbReference>
<evidence type="ECO:0000256" key="1">
    <source>
        <dbReference type="ARBA" id="ARBA00004123"/>
    </source>
</evidence>
<feature type="region of interest" description="Disordered" evidence="7">
    <location>
        <begin position="122"/>
        <end position="192"/>
    </location>
</feature>
<evidence type="ECO:0000256" key="4">
    <source>
        <dbReference type="ARBA" id="ARBA00023015"/>
    </source>
</evidence>
<evidence type="ECO:0000313" key="9">
    <source>
        <dbReference type="RefSeq" id="XP_032836065.1"/>
    </source>
</evidence>
<dbReference type="CTD" id="55257"/>
<feature type="compositionally biased region" description="Basic and acidic residues" evidence="7">
    <location>
        <begin position="122"/>
        <end position="133"/>
    </location>
</feature>
<dbReference type="AlphaFoldDB" id="A0AAJ7UGS2"/>
<dbReference type="PANTHER" id="PTHR13581:SF5">
    <property type="entry name" value="MRG_MORF4L-BINDING PROTEIN"/>
    <property type="match status" value="1"/>
</dbReference>
<gene>
    <name evidence="9" type="primary">MRGBP</name>
</gene>
<keyword evidence="6" id="KW-0539">Nucleus</keyword>
<dbReference type="PANTHER" id="PTHR13581">
    <property type="entry name" value="MRG-BINDING PROTEIN"/>
    <property type="match status" value="1"/>
</dbReference>
<feature type="compositionally biased region" description="Low complexity" evidence="7">
    <location>
        <begin position="168"/>
        <end position="185"/>
    </location>
</feature>
<evidence type="ECO:0000256" key="3">
    <source>
        <dbReference type="ARBA" id="ARBA00022853"/>
    </source>
</evidence>
<keyword evidence="5" id="KW-0804">Transcription</keyword>
<keyword evidence="3" id="KW-0156">Chromatin regulator</keyword>
<comment type="subcellular location">
    <subcellularLocation>
        <location evidence="1">Nucleus</location>
    </subcellularLocation>
</comment>